<dbReference type="PANTHER" id="PTHR33233:SF17">
    <property type="entry name" value="DUF4283 DOMAIN-CONTAINING PROTEIN"/>
    <property type="match status" value="1"/>
</dbReference>
<dbReference type="EMBL" id="JAIVGD010000028">
    <property type="protein sequence ID" value="KAH0738422.1"/>
    <property type="molecule type" value="Genomic_DNA"/>
</dbReference>
<name>A0ABQ7TWD0_SOLTU</name>
<accession>A0ABQ7TWD0</accession>
<reference evidence="2 3" key="1">
    <citation type="journal article" date="2021" name="bioRxiv">
        <title>Chromosome-scale and haplotype-resolved genome assembly of a tetraploid potato cultivar.</title>
        <authorList>
            <person name="Sun H."/>
            <person name="Jiao W.-B."/>
            <person name="Krause K."/>
            <person name="Campoy J.A."/>
            <person name="Goel M."/>
            <person name="Folz-Donahue K."/>
            <person name="Kukat C."/>
            <person name="Huettel B."/>
            <person name="Schneeberger K."/>
        </authorList>
    </citation>
    <scope>NUCLEOTIDE SEQUENCE [LARGE SCALE GENOMIC DNA]</scope>
    <source>
        <strain evidence="2">SolTubOtavaFocal</strain>
        <tissue evidence="2">Leaves</tissue>
    </source>
</reference>
<dbReference type="PANTHER" id="PTHR33233">
    <property type="entry name" value="ENDONUCLEASE/EXONUCLEASE/PHOSPHATASE"/>
    <property type="match status" value="1"/>
</dbReference>
<comment type="caution">
    <text evidence="2">The sequence shown here is derived from an EMBL/GenBank/DDBJ whole genome shotgun (WGS) entry which is preliminary data.</text>
</comment>
<sequence>MSTKGMSLRYVNPVMKNGEKVIELKKEEIDKATEEWKQALILYVVGDSPTIVVVERYNALQVNTVRHKCHVNEGGRTAPIKIVSKWQPKVDGGRSLSKQQTYLVLVMNGFETLNCEQGSTSQESGKQKHKKGVGEDINDN</sequence>
<dbReference type="Proteomes" id="UP000826656">
    <property type="component" value="Unassembled WGS sequence"/>
</dbReference>
<evidence type="ECO:0000313" key="3">
    <source>
        <dbReference type="Proteomes" id="UP000826656"/>
    </source>
</evidence>
<evidence type="ECO:0000256" key="1">
    <source>
        <dbReference type="SAM" id="MobiDB-lite"/>
    </source>
</evidence>
<proteinExistence type="predicted"/>
<protein>
    <submittedName>
        <fullName evidence="2">Uncharacterized protein</fullName>
    </submittedName>
</protein>
<keyword evidence="3" id="KW-1185">Reference proteome</keyword>
<feature type="region of interest" description="Disordered" evidence="1">
    <location>
        <begin position="117"/>
        <end position="140"/>
    </location>
</feature>
<organism evidence="2 3">
    <name type="scientific">Solanum tuberosum</name>
    <name type="common">Potato</name>
    <dbReference type="NCBI Taxonomy" id="4113"/>
    <lineage>
        <taxon>Eukaryota</taxon>
        <taxon>Viridiplantae</taxon>
        <taxon>Streptophyta</taxon>
        <taxon>Embryophyta</taxon>
        <taxon>Tracheophyta</taxon>
        <taxon>Spermatophyta</taxon>
        <taxon>Magnoliopsida</taxon>
        <taxon>eudicotyledons</taxon>
        <taxon>Gunneridae</taxon>
        <taxon>Pentapetalae</taxon>
        <taxon>asterids</taxon>
        <taxon>lamiids</taxon>
        <taxon>Solanales</taxon>
        <taxon>Solanaceae</taxon>
        <taxon>Solanoideae</taxon>
        <taxon>Solaneae</taxon>
        <taxon>Solanum</taxon>
    </lineage>
</organism>
<evidence type="ECO:0000313" key="2">
    <source>
        <dbReference type="EMBL" id="KAH0738422.1"/>
    </source>
</evidence>
<gene>
    <name evidence="2" type="ORF">KY290_037127</name>
</gene>